<organism evidence="2 3">
    <name type="scientific">Aspergillus caelatus</name>
    <dbReference type="NCBI Taxonomy" id="61420"/>
    <lineage>
        <taxon>Eukaryota</taxon>
        <taxon>Fungi</taxon>
        <taxon>Dikarya</taxon>
        <taxon>Ascomycota</taxon>
        <taxon>Pezizomycotina</taxon>
        <taxon>Eurotiomycetes</taxon>
        <taxon>Eurotiomycetidae</taxon>
        <taxon>Eurotiales</taxon>
        <taxon>Aspergillaceae</taxon>
        <taxon>Aspergillus</taxon>
        <taxon>Aspergillus subgen. Circumdati</taxon>
    </lineage>
</organism>
<dbReference type="AlphaFoldDB" id="A0A5N7ACN4"/>
<protein>
    <submittedName>
        <fullName evidence="2">Uncharacterized protein</fullName>
    </submittedName>
</protein>
<proteinExistence type="predicted"/>
<dbReference type="Proteomes" id="UP000326268">
    <property type="component" value="Unassembled WGS sequence"/>
</dbReference>
<feature type="compositionally biased region" description="Basic and acidic residues" evidence="1">
    <location>
        <begin position="77"/>
        <end position="88"/>
    </location>
</feature>
<accession>A0A5N7ACN4</accession>
<evidence type="ECO:0000313" key="3">
    <source>
        <dbReference type="Proteomes" id="UP000326268"/>
    </source>
</evidence>
<gene>
    <name evidence="2" type="ORF">BDV27DRAFT_85593</name>
</gene>
<sequence length="95" mass="10937">MARRPAGAINREKVRMRLIRLVYSRFACLNSFNSYFTIDTQNKVLPPIWKTAPGSLELSQIRPKAASPYSKHVPLKILHEQKSKEKPPSSHTRNH</sequence>
<feature type="region of interest" description="Disordered" evidence="1">
    <location>
        <begin position="65"/>
        <end position="95"/>
    </location>
</feature>
<keyword evidence="3" id="KW-1185">Reference proteome</keyword>
<evidence type="ECO:0000313" key="2">
    <source>
        <dbReference type="EMBL" id="KAE8366819.1"/>
    </source>
</evidence>
<name>A0A5N7ACN4_9EURO</name>
<dbReference type="RefSeq" id="XP_031929900.1">
    <property type="nucleotide sequence ID" value="XM_032077787.1"/>
</dbReference>
<dbReference type="EMBL" id="ML737607">
    <property type="protein sequence ID" value="KAE8366819.1"/>
    <property type="molecule type" value="Genomic_DNA"/>
</dbReference>
<dbReference type="GeneID" id="43662233"/>
<reference evidence="2 3" key="1">
    <citation type="submission" date="2019-04" db="EMBL/GenBank/DDBJ databases">
        <title>Friends and foes A comparative genomics studyof 23 Aspergillus species from section Flavi.</title>
        <authorList>
            <consortium name="DOE Joint Genome Institute"/>
            <person name="Kjaerbolling I."/>
            <person name="Vesth T."/>
            <person name="Frisvad J.C."/>
            <person name="Nybo J.L."/>
            <person name="Theobald S."/>
            <person name="Kildgaard S."/>
            <person name="Isbrandt T."/>
            <person name="Kuo A."/>
            <person name="Sato A."/>
            <person name="Lyhne E.K."/>
            <person name="Kogle M.E."/>
            <person name="Wiebenga A."/>
            <person name="Kun R.S."/>
            <person name="Lubbers R.J."/>
            <person name="Makela M.R."/>
            <person name="Barry K."/>
            <person name="Chovatia M."/>
            <person name="Clum A."/>
            <person name="Daum C."/>
            <person name="Haridas S."/>
            <person name="He G."/>
            <person name="LaButti K."/>
            <person name="Lipzen A."/>
            <person name="Mondo S."/>
            <person name="Riley R."/>
            <person name="Salamov A."/>
            <person name="Simmons B.A."/>
            <person name="Magnuson J.K."/>
            <person name="Henrissat B."/>
            <person name="Mortensen U.H."/>
            <person name="Larsen T.O."/>
            <person name="Devries R.P."/>
            <person name="Grigoriev I.V."/>
            <person name="Machida M."/>
            <person name="Baker S.E."/>
            <person name="Andersen M.R."/>
        </authorList>
    </citation>
    <scope>NUCLEOTIDE SEQUENCE [LARGE SCALE GENOMIC DNA]</scope>
    <source>
        <strain evidence="2 3">CBS 763.97</strain>
    </source>
</reference>
<evidence type="ECO:0000256" key="1">
    <source>
        <dbReference type="SAM" id="MobiDB-lite"/>
    </source>
</evidence>